<gene>
    <name evidence="5" type="ORF">L210DRAFT_3655530</name>
</gene>
<name>A0AAD4BCP8_BOLED</name>
<keyword evidence="3" id="KW-0378">Hydrolase</keyword>
<proteinExistence type="predicted"/>
<keyword evidence="2" id="KW-0479">Metal-binding</keyword>
<dbReference type="InterPro" id="IPR051607">
    <property type="entry name" value="Metallo-dep_hydrolases"/>
</dbReference>
<dbReference type="Gene3D" id="3.20.20.140">
    <property type="entry name" value="Metal-dependent hydrolases"/>
    <property type="match status" value="1"/>
</dbReference>
<evidence type="ECO:0000256" key="1">
    <source>
        <dbReference type="ARBA" id="ARBA00001947"/>
    </source>
</evidence>
<evidence type="ECO:0000256" key="4">
    <source>
        <dbReference type="ARBA" id="ARBA00022833"/>
    </source>
</evidence>
<protein>
    <submittedName>
        <fullName evidence="5">Uncharacterized protein</fullName>
    </submittedName>
</protein>
<dbReference type="AlphaFoldDB" id="A0AAD4BCP8"/>
<dbReference type="PANTHER" id="PTHR11271:SF6">
    <property type="entry name" value="GUANINE DEAMINASE"/>
    <property type="match status" value="1"/>
</dbReference>
<keyword evidence="4" id="KW-0862">Zinc</keyword>
<evidence type="ECO:0000256" key="2">
    <source>
        <dbReference type="ARBA" id="ARBA00022723"/>
    </source>
</evidence>
<organism evidence="5 6">
    <name type="scientific">Boletus edulis BED1</name>
    <dbReference type="NCBI Taxonomy" id="1328754"/>
    <lineage>
        <taxon>Eukaryota</taxon>
        <taxon>Fungi</taxon>
        <taxon>Dikarya</taxon>
        <taxon>Basidiomycota</taxon>
        <taxon>Agaricomycotina</taxon>
        <taxon>Agaricomycetes</taxon>
        <taxon>Agaricomycetidae</taxon>
        <taxon>Boletales</taxon>
        <taxon>Boletineae</taxon>
        <taxon>Boletaceae</taxon>
        <taxon>Boletoideae</taxon>
        <taxon>Boletus</taxon>
    </lineage>
</organism>
<dbReference type="Gene3D" id="2.30.40.10">
    <property type="entry name" value="Urease, subunit C, domain 1"/>
    <property type="match status" value="1"/>
</dbReference>
<dbReference type="InterPro" id="IPR011059">
    <property type="entry name" value="Metal-dep_hydrolase_composite"/>
</dbReference>
<evidence type="ECO:0000256" key="3">
    <source>
        <dbReference type="ARBA" id="ARBA00022801"/>
    </source>
</evidence>
<accession>A0AAD4BCP8</accession>
<sequence>MAAVSRGARASAASMVNTAKSLSAIPITARDTTTSLNPATVANQQLQTETILYLATLGGADVCCLQDCIGSFEVGKAFDALHVSLDDTCGNPAVWGTGVDGKEKERTPKNLRTWLERFLQGLIGTSEEFGRKGCWSGVQTTMYMRAWTVTRMRAEFCVLHEVLCQAVLCKCASEFWELLGWYLGTTLGGEPFDA</sequence>
<dbReference type="EMBL" id="WHUW01000191">
    <property type="protein sequence ID" value="KAF8418646.1"/>
    <property type="molecule type" value="Genomic_DNA"/>
</dbReference>
<dbReference type="PANTHER" id="PTHR11271">
    <property type="entry name" value="GUANINE DEAMINASE"/>
    <property type="match status" value="1"/>
</dbReference>
<dbReference type="GO" id="GO:0008892">
    <property type="term" value="F:guanine deaminase activity"/>
    <property type="evidence" value="ECO:0007669"/>
    <property type="project" value="TreeGrafter"/>
</dbReference>
<dbReference type="GO" id="GO:0008270">
    <property type="term" value="F:zinc ion binding"/>
    <property type="evidence" value="ECO:0007669"/>
    <property type="project" value="TreeGrafter"/>
</dbReference>
<reference evidence="5" key="1">
    <citation type="submission" date="2019-10" db="EMBL/GenBank/DDBJ databases">
        <authorList>
            <consortium name="DOE Joint Genome Institute"/>
            <person name="Kuo A."/>
            <person name="Miyauchi S."/>
            <person name="Kiss E."/>
            <person name="Drula E."/>
            <person name="Kohler A."/>
            <person name="Sanchez-Garcia M."/>
            <person name="Andreopoulos B."/>
            <person name="Barry K.W."/>
            <person name="Bonito G."/>
            <person name="Buee M."/>
            <person name="Carver A."/>
            <person name="Chen C."/>
            <person name="Cichocki N."/>
            <person name="Clum A."/>
            <person name="Culley D."/>
            <person name="Crous P.W."/>
            <person name="Fauchery L."/>
            <person name="Girlanda M."/>
            <person name="Hayes R."/>
            <person name="Keri Z."/>
            <person name="LaButti K."/>
            <person name="Lipzen A."/>
            <person name="Lombard V."/>
            <person name="Magnuson J."/>
            <person name="Maillard F."/>
            <person name="Morin E."/>
            <person name="Murat C."/>
            <person name="Nolan M."/>
            <person name="Ohm R."/>
            <person name="Pangilinan J."/>
            <person name="Pereira M."/>
            <person name="Perotto S."/>
            <person name="Peter M."/>
            <person name="Riley R."/>
            <person name="Sitrit Y."/>
            <person name="Stielow B."/>
            <person name="Szollosi G."/>
            <person name="Zifcakova L."/>
            <person name="Stursova M."/>
            <person name="Spatafora J.W."/>
            <person name="Tedersoo L."/>
            <person name="Vaario L.-M."/>
            <person name="Yamada A."/>
            <person name="Yan M."/>
            <person name="Wang P."/>
            <person name="Xu J."/>
            <person name="Bruns T."/>
            <person name="Baldrian P."/>
            <person name="Vilgalys R."/>
            <person name="Henrissat B."/>
            <person name="Grigoriev I.V."/>
            <person name="Hibbett D."/>
            <person name="Nagy L.G."/>
            <person name="Martin F.M."/>
        </authorList>
    </citation>
    <scope>NUCLEOTIDE SEQUENCE</scope>
    <source>
        <strain evidence="5">BED1</strain>
    </source>
</reference>
<evidence type="ECO:0000313" key="5">
    <source>
        <dbReference type="EMBL" id="KAF8418646.1"/>
    </source>
</evidence>
<reference evidence="5" key="2">
    <citation type="journal article" date="2020" name="Nat. Commun.">
        <title>Large-scale genome sequencing of mycorrhizal fungi provides insights into the early evolution of symbiotic traits.</title>
        <authorList>
            <person name="Miyauchi S."/>
            <person name="Kiss E."/>
            <person name="Kuo A."/>
            <person name="Drula E."/>
            <person name="Kohler A."/>
            <person name="Sanchez-Garcia M."/>
            <person name="Morin E."/>
            <person name="Andreopoulos B."/>
            <person name="Barry K.W."/>
            <person name="Bonito G."/>
            <person name="Buee M."/>
            <person name="Carver A."/>
            <person name="Chen C."/>
            <person name="Cichocki N."/>
            <person name="Clum A."/>
            <person name="Culley D."/>
            <person name="Crous P.W."/>
            <person name="Fauchery L."/>
            <person name="Girlanda M."/>
            <person name="Hayes R.D."/>
            <person name="Keri Z."/>
            <person name="LaButti K."/>
            <person name="Lipzen A."/>
            <person name="Lombard V."/>
            <person name="Magnuson J."/>
            <person name="Maillard F."/>
            <person name="Murat C."/>
            <person name="Nolan M."/>
            <person name="Ohm R.A."/>
            <person name="Pangilinan J."/>
            <person name="Pereira M.F."/>
            <person name="Perotto S."/>
            <person name="Peter M."/>
            <person name="Pfister S."/>
            <person name="Riley R."/>
            <person name="Sitrit Y."/>
            <person name="Stielow J.B."/>
            <person name="Szollosi G."/>
            <person name="Zifcakova L."/>
            <person name="Stursova M."/>
            <person name="Spatafora J.W."/>
            <person name="Tedersoo L."/>
            <person name="Vaario L.M."/>
            <person name="Yamada A."/>
            <person name="Yan M."/>
            <person name="Wang P."/>
            <person name="Xu J."/>
            <person name="Bruns T."/>
            <person name="Baldrian P."/>
            <person name="Vilgalys R."/>
            <person name="Dunand C."/>
            <person name="Henrissat B."/>
            <person name="Grigoriev I.V."/>
            <person name="Hibbett D."/>
            <person name="Nagy L.G."/>
            <person name="Martin F.M."/>
        </authorList>
    </citation>
    <scope>NUCLEOTIDE SEQUENCE</scope>
    <source>
        <strain evidence="5">BED1</strain>
    </source>
</reference>
<dbReference type="GO" id="GO:0046098">
    <property type="term" value="P:guanine metabolic process"/>
    <property type="evidence" value="ECO:0007669"/>
    <property type="project" value="TreeGrafter"/>
</dbReference>
<keyword evidence="6" id="KW-1185">Reference proteome</keyword>
<comment type="cofactor">
    <cofactor evidence="1">
        <name>Zn(2+)</name>
        <dbReference type="ChEBI" id="CHEBI:29105"/>
    </cofactor>
</comment>
<comment type="caution">
    <text evidence="5">The sequence shown here is derived from an EMBL/GenBank/DDBJ whole genome shotgun (WGS) entry which is preliminary data.</text>
</comment>
<evidence type="ECO:0000313" key="6">
    <source>
        <dbReference type="Proteomes" id="UP001194468"/>
    </source>
</evidence>
<dbReference type="Proteomes" id="UP001194468">
    <property type="component" value="Unassembled WGS sequence"/>
</dbReference>
<dbReference type="GO" id="GO:0005829">
    <property type="term" value="C:cytosol"/>
    <property type="evidence" value="ECO:0007669"/>
    <property type="project" value="TreeGrafter"/>
</dbReference>